<evidence type="ECO:0000313" key="3">
    <source>
        <dbReference type="Proteomes" id="UP000002020"/>
    </source>
</evidence>
<dbReference type="Pfam" id="PF13274">
    <property type="entry name" value="SocA_Panacea"/>
    <property type="match status" value="1"/>
</dbReference>
<protein>
    <recommendedName>
        <fullName evidence="1">Antitoxin SocA-like Panacea domain-containing protein</fullName>
    </recommendedName>
</protein>
<dbReference type="KEGG" id="pml:ATP_00260"/>
<dbReference type="AlphaFoldDB" id="B3QZR0"/>
<keyword evidence="3" id="KW-1185">Reference proteome</keyword>
<dbReference type="HOGENOM" id="CLU_110683_4_0_14"/>
<dbReference type="EMBL" id="CU469464">
    <property type="protein sequence ID" value="CAP18447.1"/>
    <property type="molecule type" value="Genomic_DNA"/>
</dbReference>
<organism evidence="3">
    <name type="scientific">Phytoplasma mali (strain AT)</name>
    <dbReference type="NCBI Taxonomy" id="482235"/>
    <lineage>
        <taxon>Bacteria</taxon>
        <taxon>Bacillati</taxon>
        <taxon>Mycoplasmatota</taxon>
        <taxon>Mollicutes</taxon>
        <taxon>Acholeplasmatales</taxon>
        <taxon>Acholeplasmataceae</taxon>
        <taxon>Candidatus Phytoplasma</taxon>
        <taxon>16SrX (Apple proliferation group)</taxon>
    </lineage>
</organism>
<dbReference type="InterPro" id="IPR025272">
    <property type="entry name" value="SocA_Panacea"/>
</dbReference>
<sequence>MENKNQFNIFDIGKYLLENCRKKYGTGITQLQKLLYYAQAEYLVCYNQPLFLEEIHAWDFGPIVPSVYFEFIRYLAESKDIFKYKCSKHPLPSKVIKILNLVLEKNGNKDSRTLTAQTRNEAPWKTTYYPNKKISIAIISTAKIYNFFKNNSLKHLK</sequence>
<proteinExistence type="predicted"/>
<reference evidence="2 3" key="1">
    <citation type="journal article" date="2008" name="BMC Genomics">
        <title>The linear chromosome of the plant-pathogenic mycoplasma 'Candidatus Phytoplasma mali'.</title>
        <authorList>
            <person name="Kube M."/>
            <person name="Schneider B."/>
            <person name="Kuhl H."/>
            <person name="Dandekar T."/>
            <person name="Heitmann K."/>
            <person name="Migdoll A.M."/>
            <person name="Reinhardt R."/>
            <person name="Seemueller E."/>
        </authorList>
    </citation>
    <scope>NUCLEOTIDE SEQUENCE [LARGE SCALE GENOMIC DNA]</scope>
    <source>
        <strain evidence="2 3">AT</strain>
    </source>
</reference>
<feature type="domain" description="Antitoxin SocA-like Panacea" evidence="1">
    <location>
        <begin position="31"/>
        <end position="125"/>
    </location>
</feature>
<dbReference type="eggNOG" id="COG3600">
    <property type="taxonomic scope" value="Bacteria"/>
</dbReference>
<accession>B3QZR0</accession>
<dbReference type="STRING" id="37692.ATP_00260"/>
<dbReference type="Proteomes" id="UP000002020">
    <property type="component" value="Chromosome"/>
</dbReference>
<name>B3QZR0_PHYMT</name>
<gene>
    <name evidence="2" type="ordered locus">ATP_00260</name>
</gene>
<evidence type="ECO:0000259" key="1">
    <source>
        <dbReference type="Pfam" id="PF13274"/>
    </source>
</evidence>
<evidence type="ECO:0000313" key="2">
    <source>
        <dbReference type="EMBL" id="CAP18447.1"/>
    </source>
</evidence>